<dbReference type="EMBL" id="LBWB01000015">
    <property type="protein sequence ID" value="KKR00240.1"/>
    <property type="molecule type" value="Genomic_DNA"/>
</dbReference>
<comment type="caution">
    <text evidence="1">The sequence shown here is derived from an EMBL/GenBank/DDBJ whole genome shotgun (WGS) entry which is preliminary data.</text>
</comment>
<gene>
    <name evidence="1" type="ORF">UT24_C0015G0048</name>
</gene>
<name>A0A0G0PPZ8_9BACT</name>
<dbReference type="STRING" id="1618574.UT24_C0015G0048"/>
<proteinExistence type="predicted"/>
<organism evidence="1 2">
    <name type="scientific">Candidatus Woesebacteria bacterium GW2011_GWB1_39_12</name>
    <dbReference type="NCBI Taxonomy" id="1618574"/>
    <lineage>
        <taxon>Bacteria</taxon>
        <taxon>Candidatus Woeseibacteriota</taxon>
    </lineage>
</organism>
<sequence>MTSESIKVGKLYWIEGGDDCYWMPYIGVSQITYADKNNIEGNHIFSEEDIFVIRDENGEKVFDYPEPSKRKLKIAKNAPGDFDGVEVDEYLECCGGWSCQDVSFEIEHQEGLDNYFKIVNEFGVFSIQSLDLGRSLNHSSEGE</sequence>
<dbReference type="AlphaFoldDB" id="A0A0G0PPZ8"/>
<dbReference type="Proteomes" id="UP000033881">
    <property type="component" value="Unassembled WGS sequence"/>
</dbReference>
<evidence type="ECO:0000313" key="2">
    <source>
        <dbReference type="Proteomes" id="UP000033881"/>
    </source>
</evidence>
<accession>A0A0G0PPZ8</accession>
<protein>
    <submittedName>
        <fullName evidence="1">Uncharacterized protein</fullName>
    </submittedName>
</protein>
<evidence type="ECO:0000313" key="1">
    <source>
        <dbReference type="EMBL" id="KKR00240.1"/>
    </source>
</evidence>
<reference evidence="1 2" key="1">
    <citation type="journal article" date="2015" name="Nature">
        <title>rRNA introns, odd ribosomes, and small enigmatic genomes across a large radiation of phyla.</title>
        <authorList>
            <person name="Brown C.T."/>
            <person name="Hug L.A."/>
            <person name="Thomas B.C."/>
            <person name="Sharon I."/>
            <person name="Castelle C.J."/>
            <person name="Singh A."/>
            <person name="Wilkins M.J."/>
            <person name="Williams K.H."/>
            <person name="Banfield J.F."/>
        </authorList>
    </citation>
    <scope>NUCLEOTIDE SEQUENCE [LARGE SCALE GENOMIC DNA]</scope>
</reference>